<dbReference type="InterPro" id="IPR036052">
    <property type="entry name" value="TrpB-like_PALP_sf"/>
</dbReference>
<dbReference type="GO" id="GO:0018114">
    <property type="term" value="F:threonine racemase activity"/>
    <property type="evidence" value="ECO:0007669"/>
    <property type="project" value="TreeGrafter"/>
</dbReference>
<dbReference type="Gene3D" id="3.40.50.1100">
    <property type="match status" value="2"/>
</dbReference>
<keyword evidence="2" id="KW-0663">Pyridoxal phosphate</keyword>
<keyword evidence="4" id="KW-0456">Lyase</keyword>
<dbReference type="GO" id="GO:0000287">
    <property type="term" value="F:magnesium ion binding"/>
    <property type="evidence" value="ECO:0007669"/>
    <property type="project" value="TreeGrafter"/>
</dbReference>
<dbReference type="Proteomes" id="UP000002747">
    <property type="component" value="Chromosome"/>
</dbReference>
<dbReference type="GO" id="GO:0003941">
    <property type="term" value="F:L-serine ammonia-lyase activity"/>
    <property type="evidence" value="ECO:0007669"/>
    <property type="project" value="TreeGrafter"/>
</dbReference>
<protein>
    <submittedName>
        <fullName evidence="4">Similar to putative serine-threonine dehydratase</fullName>
        <ecNumber evidence="4">4.3.1.19</ecNumber>
    </submittedName>
</protein>
<accession>B6VMK6</accession>
<dbReference type="GO" id="GO:0005524">
    <property type="term" value="F:ATP binding"/>
    <property type="evidence" value="ECO:0007669"/>
    <property type="project" value="TreeGrafter"/>
</dbReference>
<evidence type="ECO:0000256" key="1">
    <source>
        <dbReference type="ARBA" id="ARBA00001933"/>
    </source>
</evidence>
<dbReference type="SUPFAM" id="SSF53686">
    <property type="entry name" value="Tryptophan synthase beta subunit-like PLP-dependent enzymes"/>
    <property type="match status" value="1"/>
</dbReference>
<dbReference type="GO" id="GO:0008721">
    <property type="term" value="F:D-serine ammonia-lyase activity"/>
    <property type="evidence" value="ECO:0007669"/>
    <property type="project" value="TreeGrafter"/>
</dbReference>
<dbReference type="GO" id="GO:0030378">
    <property type="term" value="F:serine racemase activity"/>
    <property type="evidence" value="ECO:0007669"/>
    <property type="project" value="TreeGrafter"/>
</dbReference>
<dbReference type="KEGG" id="pay:PAU_00758"/>
<reference evidence="3 5" key="4">
    <citation type="journal article" date="2009" name="BMC Genomics">
        <title>Comparative genomics of the emerging human pathogen Photorhabdus asymbiotica with the insect pathogen Photorhabdus luminescens.</title>
        <authorList>
            <person name="Wilkinson P."/>
            <person name="Waterfield N.R."/>
            <person name="Crossman L."/>
            <person name="Corton C."/>
            <person name="Sanchez-Contreras M."/>
            <person name="Vlisidou I."/>
            <person name="Barron A."/>
            <person name="Bignell A."/>
            <person name="Clark L."/>
            <person name="Ormond D."/>
            <person name="Mayho M."/>
            <person name="Bason N."/>
            <person name="Smith F."/>
            <person name="Simmonds M."/>
            <person name="Churcher C."/>
            <person name="Harris D."/>
            <person name="Thompson N.R."/>
            <person name="Quail M."/>
            <person name="Parkhill J."/>
            <person name="ffrench-Constant R.H."/>
        </authorList>
    </citation>
    <scope>NUCLEOTIDE SEQUENCE [LARGE SCALE GENOMIC DNA]</scope>
    <source>
        <strain evidence="5">ATCC 43949 / 3105-77</strain>
        <strain evidence="3">ATCC43949</strain>
    </source>
</reference>
<evidence type="ECO:0000256" key="2">
    <source>
        <dbReference type="ARBA" id="ARBA00022898"/>
    </source>
</evidence>
<name>B6VMK6_PHOAA</name>
<comment type="cofactor">
    <cofactor evidence="1">
        <name>pyridoxal 5'-phosphate</name>
        <dbReference type="ChEBI" id="CHEBI:597326"/>
    </cofactor>
</comment>
<reference evidence="4" key="3">
    <citation type="submission" date="2008-09" db="EMBL/GenBank/DDBJ databases">
        <authorList>
            <person name="Thomson N.R."/>
        </authorList>
    </citation>
    <scope>NUCLEOTIDE SEQUENCE</scope>
    <source>
        <strain evidence="4">ATCC 43949</strain>
    </source>
</reference>
<accession>C7BM31</accession>
<evidence type="ECO:0000313" key="5">
    <source>
        <dbReference type="Proteomes" id="UP000002747"/>
    </source>
</evidence>
<reference evidence="4" key="1">
    <citation type="journal article" date="2008" name="Proc. Natl. Acad. Sci. U.S.A.">
        <title>Rapid virulence annotation (RVA): identification of virulence factors using a bacterial genome library and multiple invertebrate hosts.</title>
        <authorList>
            <person name="Waterfield N.R."/>
            <person name="Sanchez-Contreras M."/>
            <person name="Eleftherianos I."/>
            <person name="Dowling A."/>
            <person name="Wilkinson P."/>
            <person name="Parkhill J."/>
            <person name="Thomson N."/>
            <person name="Reynolds S.E."/>
            <person name="Bode H.B."/>
            <person name="Dorus S."/>
            <person name="Ffrench-Constant R.H."/>
        </authorList>
    </citation>
    <scope>NUCLEOTIDE SEQUENCE</scope>
    <source>
        <strain evidence="4">ATCC 43949</strain>
    </source>
</reference>
<dbReference type="eggNOG" id="COG1171">
    <property type="taxonomic scope" value="Bacteria"/>
</dbReference>
<evidence type="ECO:0000313" key="4">
    <source>
        <dbReference type="EMBL" id="CAR67386.1"/>
    </source>
</evidence>
<dbReference type="PANTHER" id="PTHR43050">
    <property type="entry name" value="SERINE / THREONINE RACEMASE FAMILY MEMBER"/>
    <property type="match status" value="1"/>
</dbReference>
<dbReference type="EC" id="4.3.1.19" evidence="4"/>
<evidence type="ECO:0000313" key="3">
    <source>
        <dbReference type="EMBL" id="CAQ82850.1"/>
    </source>
</evidence>
<proteinExistence type="predicted"/>
<organism evidence="4">
    <name type="scientific">Photorhabdus asymbiotica subsp. asymbiotica (strain ATCC 43949 / 3105-77)</name>
    <name type="common">Xenorhabdus luminescens (strain 2)</name>
    <dbReference type="NCBI Taxonomy" id="553480"/>
    <lineage>
        <taxon>Bacteria</taxon>
        <taxon>Pseudomonadati</taxon>
        <taxon>Pseudomonadota</taxon>
        <taxon>Gammaproteobacteria</taxon>
        <taxon>Enterobacterales</taxon>
        <taxon>Morganellaceae</taxon>
        <taxon>Photorhabdus</taxon>
    </lineage>
</organism>
<dbReference type="EMBL" id="FM162591">
    <property type="protein sequence ID" value="CAQ82850.1"/>
    <property type="molecule type" value="Genomic_DNA"/>
</dbReference>
<dbReference type="EMBL" id="FM211055">
    <property type="protein sequence ID" value="CAR67386.1"/>
    <property type="molecule type" value="Genomic_DNA"/>
</dbReference>
<dbReference type="GO" id="GO:0030170">
    <property type="term" value="F:pyridoxal phosphate binding"/>
    <property type="evidence" value="ECO:0007669"/>
    <property type="project" value="TreeGrafter"/>
</dbReference>
<dbReference type="GO" id="GO:0004794">
    <property type="term" value="F:threonine deaminase activity"/>
    <property type="evidence" value="ECO:0007669"/>
    <property type="project" value="UniProtKB-EC"/>
</dbReference>
<sequence>MQNIPIYEDVISAARRIENYAYRTPVLTSRTANEMTGARLFFKCENYQQMGAFKFRGAFNALFVCLGGGGLLSRSALAARYLSPGCKIYGVEPEAGNDAQQSFRQGKIIHIDTSKTIADARKLNILGNILSKLFEKILMIFSLFLMRNW</sequence>
<dbReference type="STRING" id="291112.PAU_00758"/>
<dbReference type="AlphaFoldDB" id="B6VMK6"/>
<dbReference type="PANTHER" id="PTHR43050:SF1">
    <property type="entry name" value="SERINE RACEMASE"/>
    <property type="match status" value="1"/>
</dbReference>
<gene>
    <name evidence="3" type="ordered locus">PAU_00758</name>
    <name evidence="4" type="ORF">PA-RVA13-1257</name>
</gene>
<reference evidence="3" key="2">
    <citation type="submission" date="2008-05" db="EMBL/GenBank/DDBJ databases">
        <authorList>
            <person name="Crossman L.C."/>
        </authorList>
    </citation>
    <scope>NUCLEOTIDE SEQUENCE</scope>
    <source>
        <strain evidence="3">ATCC43949</strain>
    </source>
</reference>